<comment type="similarity">
    <text evidence="1 4">Belongs to the GrpE family.</text>
</comment>
<dbReference type="GO" id="GO:0042803">
    <property type="term" value="F:protein homodimerization activity"/>
    <property type="evidence" value="ECO:0007669"/>
    <property type="project" value="InterPro"/>
</dbReference>
<feature type="transmembrane region" description="Helical" evidence="6">
    <location>
        <begin position="339"/>
        <end position="360"/>
    </location>
</feature>
<dbReference type="PANTHER" id="PTHR21237">
    <property type="entry name" value="GRPE PROTEIN"/>
    <property type="match status" value="1"/>
</dbReference>
<keyword evidence="9" id="KW-1185">Reference proteome</keyword>
<feature type="domain" description="Rhodopsin" evidence="7">
    <location>
        <begin position="320"/>
        <end position="561"/>
    </location>
</feature>
<gene>
    <name evidence="8" type="ORF">LTR91_021741</name>
</gene>
<dbReference type="Proteomes" id="UP001175353">
    <property type="component" value="Unassembled WGS sequence"/>
</dbReference>
<dbReference type="EMBL" id="JAUJLE010000398">
    <property type="protein sequence ID" value="KAK0957691.1"/>
    <property type="molecule type" value="Genomic_DNA"/>
</dbReference>
<dbReference type="SUPFAM" id="SSF58014">
    <property type="entry name" value="Coiled-coil domain of nucleotide exchange factor GrpE"/>
    <property type="match status" value="1"/>
</dbReference>
<dbReference type="Gene3D" id="3.90.20.20">
    <property type="match status" value="1"/>
</dbReference>
<sequence>MIQRSFLRSLQSATRPSQSLRLAPRSRSISASPLRIPALSTAQQLPARRWYSQAQEAKADATAEAQADAQGLGDKASGAAAPEQDAAQKQVELKDKEVIELKDRLMRQVAEYRNLQDQTKREVQAAKDFALQRFAKDLLESVDNLDRALSGVETGKLEGEQANKDLVTLHSGLRMVEQILMTTLKRHGMERFDPAETAEKFDPNKMEATFQAPQQGKEDGSVFLTQQKGFTLNGRVLRAAKVGITSDLHDCLIAGKRRAITATGRPQSKDARRSDTGHTDAARVPVGICNNRSRTGRAMVALVIESWIWYGFVLAVAASRFASRRMTLGSLTHFQTDDYLMLLALLFYTTLIPTINIVSYTSSNLLPPGYDTTHLSAQDIRERTYGSKLILVVEQCQCCTIWLAKACLLTLYSRLTTLRRENLAIKLLSAYVALGFVVMEVLYFGVWCRPFSDYYAVPTPNVQCDAATDHLITNAVLNLSSDCAMIGIGLPMFVRLNLPWRKKIPLIGIFSLGIFVILAAILNKVYSFSQPFGSLWTYWYVRESSTALLVANLPFVWTFWRRVATGQGSIEGVSRRASASPEDAMRRGEKDMSGSETTNRRSSFPWHMYDGEAAHDNRRAPGGMTLDEILRESNTDLPAGETISPYTHPSLFFSRQARAATYGTDAQWQPALLNDGVERDLIRRDSSGSSRHQPNETPVSSVFPHSPNSQISAGSFL</sequence>
<keyword evidence="3" id="KW-0496">Mitochondrion</keyword>
<feature type="region of interest" description="Disordered" evidence="5">
    <location>
        <begin position="685"/>
        <end position="717"/>
    </location>
</feature>
<dbReference type="PROSITE" id="PS01071">
    <property type="entry name" value="GRPE"/>
    <property type="match status" value="1"/>
</dbReference>
<feature type="region of interest" description="Disordered" evidence="5">
    <location>
        <begin position="571"/>
        <end position="601"/>
    </location>
</feature>
<dbReference type="Pfam" id="PF01025">
    <property type="entry name" value="GrpE"/>
    <property type="match status" value="1"/>
</dbReference>
<dbReference type="CDD" id="cd00446">
    <property type="entry name" value="GrpE"/>
    <property type="match status" value="1"/>
</dbReference>
<evidence type="ECO:0000313" key="9">
    <source>
        <dbReference type="Proteomes" id="UP001175353"/>
    </source>
</evidence>
<evidence type="ECO:0000256" key="4">
    <source>
        <dbReference type="RuleBase" id="RU004478"/>
    </source>
</evidence>
<comment type="function">
    <text evidence="3">Essential component of the PAM complex, a complex required for the translocation of transit peptide-containing proteins from the inner membrane into the mitochondrial matrix in an ATP-dependent manner.</text>
</comment>
<evidence type="ECO:0000256" key="2">
    <source>
        <dbReference type="ARBA" id="ARBA00023186"/>
    </source>
</evidence>
<feature type="compositionally biased region" description="Polar residues" evidence="5">
    <location>
        <begin position="1"/>
        <end position="20"/>
    </location>
</feature>
<dbReference type="GO" id="GO:0001405">
    <property type="term" value="C:PAM complex, Tim23 associated import motor"/>
    <property type="evidence" value="ECO:0007669"/>
    <property type="project" value="TreeGrafter"/>
</dbReference>
<keyword evidence="2 3" id="KW-0143">Chaperone</keyword>
<evidence type="ECO:0000313" key="8">
    <source>
        <dbReference type="EMBL" id="KAK0957691.1"/>
    </source>
</evidence>
<dbReference type="HAMAP" id="MF_01151">
    <property type="entry name" value="GrpE"/>
    <property type="match status" value="1"/>
</dbReference>
<evidence type="ECO:0000259" key="7">
    <source>
        <dbReference type="Pfam" id="PF20684"/>
    </source>
</evidence>
<dbReference type="GO" id="GO:0051082">
    <property type="term" value="F:unfolded protein binding"/>
    <property type="evidence" value="ECO:0007669"/>
    <property type="project" value="TreeGrafter"/>
</dbReference>
<keyword evidence="6" id="KW-0812">Transmembrane</keyword>
<dbReference type="GO" id="GO:0030150">
    <property type="term" value="P:protein import into mitochondrial matrix"/>
    <property type="evidence" value="ECO:0007669"/>
    <property type="project" value="TreeGrafter"/>
</dbReference>
<dbReference type="Gene3D" id="2.30.22.10">
    <property type="entry name" value="Head domain of nucleotide exchange factor GrpE"/>
    <property type="match status" value="1"/>
</dbReference>
<feature type="compositionally biased region" description="Polar residues" evidence="5">
    <location>
        <begin position="687"/>
        <end position="700"/>
    </location>
</feature>
<dbReference type="AlphaFoldDB" id="A0AAN6JZB5"/>
<dbReference type="GO" id="GO:0051087">
    <property type="term" value="F:protein-folding chaperone binding"/>
    <property type="evidence" value="ECO:0007669"/>
    <property type="project" value="InterPro"/>
</dbReference>
<dbReference type="InterPro" id="IPR013805">
    <property type="entry name" value="GrpE_CC"/>
</dbReference>
<name>A0AAN6JZB5_9PEZI</name>
<feature type="transmembrane region" description="Helical" evidence="6">
    <location>
        <begin position="506"/>
        <end position="526"/>
    </location>
</feature>
<feature type="transmembrane region" description="Helical" evidence="6">
    <location>
        <begin position="475"/>
        <end position="494"/>
    </location>
</feature>
<feature type="transmembrane region" description="Helical" evidence="6">
    <location>
        <begin position="298"/>
        <end position="318"/>
    </location>
</feature>
<evidence type="ECO:0000256" key="3">
    <source>
        <dbReference type="RuleBase" id="RU000640"/>
    </source>
</evidence>
<keyword evidence="6" id="KW-1133">Transmembrane helix</keyword>
<feature type="compositionally biased region" description="Polar residues" evidence="5">
    <location>
        <begin position="706"/>
        <end position="717"/>
    </location>
</feature>
<feature type="compositionally biased region" description="Basic and acidic residues" evidence="5">
    <location>
        <begin position="583"/>
        <end position="593"/>
    </location>
</feature>
<feature type="transmembrane region" description="Helical" evidence="6">
    <location>
        <begin position="389"/>
        <end position="411"/>
    </location>
</feature>
<dbReference type="GO" id="GO:0006457">
    <property type="term" value="P:protein folding"/>
    <property type="evidence" value="ECO:0007669"/>
    <property type="project" value="InterPro"/>
</dbReference>
<dbReference type="InterPro" id="IPR009012">
    <property type="entry name" value="GrpE_head"/>
</dbReference>
<feature type="transmembrane region" description="Helical" evidence="6">
    <location>
        <begin position="538"/>
        <end position="560"/>
    </location>
</feature>
<feature type="compositionally biased region" description="Low complexity" evidence="5">
    <location>
        <begin position="53"/>
        <end position="70"/>
    </location>
</feature>
<accession>A0AAN6JZB5</accession>
<comment type="caution">
    <text evidence="8">The sequence shown here is derived from an EMBL/GenBank/DDBJ whole genome shotgun (WGS) entry which is preliminary data.</text>
</comment>
<feature type="region of interest" description="Disordered" evidence="5">
    <location>
        <begin position="1"/>
        <end position="37"/>
    </location>
</feature>
<comment type="subcellular location">
    <subcellularLocation>
        <location evidence="3">Mitochondrion matrix</location>
    </subcellularLocation>
</comment>
<protein>
    <recommendedName>
        <fullName evidence="3">GrpE protein homolog</fullName>
    </recommendedName>
</protein>
<dbReference type="GO" id="GO:0000774">
    <property type="term" value="F:adenyl-nucleotide exchange factor activity"/>
    <property type="evidence" value="ECO:0007669"/>
    <property type="project" value="InterPro"/>
</dbReference>
<evidence type="ECO:0000256" key="6">
    <source>
        <dbReference type="SAM" id="Phobius"/>
    </source>
</evidence>
<dbReference type="SUPFAM" id="SSF51064">
    <property type="entry name" value="Head domain of nucleotide exchange factor GrpE"/>
    <property type="match status" value="1"/>
</dbReference>
<dbReference type="PRINTS" id="PR00773">
    <property type="entry name" value="GRPEPROTEIN"/>
</dbReference>
<evidence type="ECO:0000256" key="1">
    <source>
        <dbReference type="ARBA" id="ARBA00009054"/>
    </source>
</evidence>
<dbReference type="InterPro" id="IPR049326">
    <property type="entry name" value="Rhodopsin_dom_fungi"/>
</dbReference>
<evidence type="ECO:0000256" key="5">
    <source>
        <dbReference type="SAM" id="MobiDB-lite"/>
    </source>
</evidence>
<keyword evidence="6" id="KW-0472">Membrane</keyword>
<reference evidence="8" key="1">
    <citation type="submission" date="2023-06" db="EMBL/GenBank/DDBJ databases">
        <title>Black Yeasts Isolated from many extreme environments.</title>
        <authorList>
            <person name="Coleine C."/>
            <person name="Stajich J.E."/>
            <person name="Selbmann L."/>
        </authorList>
    </citation>
    <scope>NUCLEOTIDE SEQUENCE</scope>
    <source>
        <strain evidence="8">CCFEE 5200</strain>
    </source>
</reference>
<feature type="transmembrane region" description="Helical" evidence="6">
    <location>
        <begin position="423"/>
        <end position="446"/>
    </location>
</feature>
<dbReference type="PANTHER" id="PTHR21237:SF23">
    <property type="entry name" value="GRPE PROTEIN HOMOLOG, MITOCHONDRIAL"/>
    <property type="match status" value="1"/>
</dbReference>
<feature type="region of interest" description="Disordered" evidence="5">
    <location>
        <begin position="52"/>
        <end position="91"/>
    </location>
</feature>
<dbReference type="Pfam" id="PF20684">
    <property type="entry name" value="Fung_rhodopsin"/>
    <property type="match status" value="1"/>
</dbReference>
<proteinExistence type="inferred from homology"/>
<dbReference type="InterPro" id="IPR000740">
    <property type="entry name" value="GrpE"/>
</dbReference>
<organism evidence="8 9">
    <name type="scientific">Friedmanniomyces endolithicus</name>
    <dbReference type="NCBI Taxonomy" id="329885"/>
    <lineage>
        <taxon>Eukaryota</taxon>
        <taxon>Fungi</taxon>
        <taxon>Dikarya</taxon>
        <taxon>Ascomycota</taxon>
        <taxon>Pezizomycotina</taxon>
        <taxon>Dothideomycetes</taxon>
        <taxon>Dothideomycetidae</taxon>
        <taxon>Mycosphaerellales</taxon>
        <taxon>Teratosphaeriaceae</taxon>
        <taxon>Friedmanniomyces</taxon>
    </lineage>
</organism>